<keyword evidence="2" id="KW-1185">Reference proteome</keyword>
<comment type="caution">
    <text evidence="1">The sequence shown here is derived from an EMBL/GenBank/DDBJ whole genome shotgun (WGS) entry which is preliminary data.</text>
</comment>
<protein>
    <recommendedName>
        <fullName evidence="3">RiboL-PSP-HEPN domain-containing protein</fullName>
    </recommendedName>
</protein>
<dbReference type="EMBL" id="JAVFWO010000002">
    <property type="protein sequence ID" value="MDQ7877299.1"/>
    <property type="molecule type" value="Genomic_DNA"/>
</dbReference>
<name>A0ABU0YY86_9MICO</name>
<sequence>MPSLASLAEFQRLHALPVKDSAVEAPALALHSLREAAASAPTDYQDYLDEAVRCYEGGMYRAAVLMVWSACIQHLFSVIDGHRGGIKAMEKANHARYGTSNAYRRIRKTDDLLYLKESSVLQIAEDAGLINRNARALLDERLTLRNLCGHPTRYRPGRDETVIFIESLVLNIIGGTMVNWQGDAATAAPRSA</sequence>
<reference evidence="1 2" key="1">
    <citation type="submission" date="2023-08" db="EMBL/GenBank/DDBJ databases">
        <title>Microbacterium psychrotolerans sp. nov., a psychrotolerant bacterium isolated from soil in Heilongjiang Province, China.</title>
        <authorList>
            <person name="An P."/>
            <person name="Zhao D."/>
            <person name="Xiang H."/>
        </authorList>
    </citation>
    <scope>NUCLEOTIDE SEQUENCE [LARGE SCALE GENOMIC DNA]</scope>
    <source>
        <strain evidence="1 2">QXD-8</strain>
    </source>
</reference>
<evidence type="ECO:0000313" key="1">
    <source>
        <dbReference type="EMBL" id="MDQ7877299.1"/>
    </source>
</evidence>
<accession>A0ABU0YY86</accession>
<proteinExistence type="predicted"/>
<evidence type="ECO:0000313" key="2">
    <source>
        <dbReference type="Proteomes" id="UP001235133"/>
    </source>
</evidence>
<evidence type="ECO:0008006" key="3">
    <source>
        <dbReference type="Google" id="ProtNLM"/>
    </source>
</evidence>
<dbReference type="RefSeq" id="WP_308866730.1">
    <property type="nucleotide sequence ID" value="NZ_JAVFWO010000002.1"/>
</dbReference>
<dbReference type="Proteomes" id="UP001235133">
    <property type="component" value="Unassembled WGS sequence"/>
</dbReference>
<gene>
    <name evidence="1" type="ORF">Q9R08_04845</name>
</gene>
<organism evidence="1 2">
    <name type="scientific">Microbacterium psychrotolerans</name>
    <dbReference type="NCBI Taxonomy" id="3068321"/>
    <lineage>
        <taxon>Bacteria</taxon>
        <taxon>Bacillati</taxon>
        <taxon>Actinomycetota</taxon>
        <taxon>Actinomycetes</taxon>
        <taxon>Micrococcales</taxon>
        <taxon>Microbacteriaceae</taxon>
        <taxon>Microbacterium</taxon>
    </lineage>
</organism>